<dbReference type="AlphaFoldDB" id="A0A134B477"/>
<feature type="chain" id="PRO_5007462249" description="Outer membrane protein beta-barrel domain-containing protein" evidence="1">
    <location>
        <begin position="22"/>
        <end position="217"/>
    </location>
</feature>
<gene>
    <name evidence="2" type="ORF">HMPREF3185_01624</name>
</gene>
<comment type="caution">
    <text evidence="2">The sequence shown here is derived from an EMBL/GenBank/DDBJ whole genome shotgun (WGS) entry which is preliminary data.</text>
</comment>
<dbReference type="PATRIC" id="fig|322095.3.peg.1599"/>
<dbReference type="EMBL" id="LSDK01000113">
    <property type="protein sequence ID" value="KXB74732.1"/>
    <property type="molecule type" value="Genomic_DNA"/>
</dbReference>
<keyword evidence="3" id="KW-1185">Reference proteome</keyword>
<proteinExistence type="predicted"/>
<evidence type="ECO:0008006" key="4">
    <source>
        <dbReference type="Google" id="ProtNLM"/>
    </source>
</evidence>
<accession>A0A134B477</accession>
<name>A0A134B477_9PORP</name>
<dbReference type="STRING" id="322095.HMPREF3185_01624"/>
<protein>
    <recommendedName>
        <fullName evidence="4">Outer membrane protein beta-barrel domain-containing protein</fullName>
    </recommendedName>
</protein>
<evidence type="ECO:0000313" key="3">
    <source>
        <dbReference type="Proteomes" id="UP000070224"/>
    </source>
</evidence>
<dbReference type="Proteomes" id="UP000070224">
    <property type="component" value="Unassembled WGS sequence"/>
</dbReference>
<dbReference type="RefSeq" id="WP_060935765.1">
    <property type="nucleotide sequence ID" value="NZ_KQ960459.1"/>
</dbReference>
<evidence type="ECO:0000313" key="2">
    <source>
        <dbReference type="EMBL" id="KXB74732.1"/>
    </source>
</evidence>
<reference evidence="3" key="1">
    <citation type="submission" date="2016-01" db="EMBL/GenBank/DDBJ databases">
        <authorList>
            <person name="Mitreva M."/>
            <person name="Pepin K.H."/>
            <person name="Mihindukulasuriya K.A."/>
            <person name="Fulton R."/>
            <person name="Fronick C."/>
            <person name="O'Laughlin M."/>
            <person name="Miner T."/>
            <person name="Herter B."/>
            <person name="Rosa B.A."/>
            <person name="Cordes M."/>
            <person name="Tomlinson C."/>
            <person name="Wollam A."/>
            <person name="Palsikar V.B."/>
            <person name="Mardis E.R."/>
            <person name="Wilson R.K."/>
        </authorList>
    </citation>
    <scope>NUCLEOTIDE SEQUENCE [LARGE SCALE GENOMIC DNA]</scope>
    <source>
        <strain evidence="3">KA00683</strain>
    </source>
</reference>
<dbReference type="OrthoDB" id="1014848at2"/>
<organism evidence="2 3">
    <name type="scientific">Porphyromonas somerae</name>
    <dbReference type="NCBI Taxonomy" id="322095"/>
    <lineage>
        <taxon>Bacteria</taxon>
        <taxon>Pseudomonadati</taxon>
        <taxon>Bacteroidota</taxon>
        <taxon>Bacteroidia</taxon>
        <taxon>Bacteroidales</taxon>
        <taxon>Porphyromonadaceae</taxon>
        <taxon>Porphyromonas</taxon>
    </lineage>
</organism>
<evidence type="ECO:0000256" key="1">
    <source>
        <dbReference type="SAM" id="SignalP"/>
    </source>
</evidence>
<feature type="signal peptide" evidence="1">
    <location>
        <begin position="1"/>
        <end position="21"/>
    </location>
</feature>
<keyword evidence="1" id="KW-0732">Signal</keyword>
<sequence>MKKMIFTAALLFSSMSIGAQAQSVESQALTTISTQHEEPTAQLSEAPVSTESDYLMSFAEAAPRHRGYYGGGSAPYYSGTLELGFTSADRLGRMELLGSFGTLVSPTIYLGGGLGFNGYFSHKHRDAFWMLPLFVNFRATLPTNSVVKPFLDIKPGYSIGLTHSGLHGFYFALSGGIVVNRFTLSLGYAYQEFNSSRYFDKYWGSSGGVSLKFGILF</sequence>